<feature type="region of interest" description="Disordered" evidence="7">
    <location>
        <begin position="469"/>
        <end position="527"/>
    </location>
</feature>
<dbReference type="GO" id="GO:0003682">
    <property type="term" value="F:chromatin binding"/>
    <property type="evidence" value="ECO:0000318"/>
    <property type="project" value="GO_Central"/>
</dbReference>
<evidence type="ECO:0000313" key="11">
    <source>
        <dbReference type="Proteomes" id="UP000036987"/>
    </source>
</evidence>
<keyword evidence="3" id="KW-0498">Mitosis</keyword>
<evidence type="ECO:0000256" key="1">
    <source>
        <dbReference type="ARBA" id="ARBA00004123"/>
    </source>
</evidence>
<dbReference type="Gene3D" id="1.10.10.580">
    <property type="entry name" value="Structural maintenance of chromosome 1. Chain E"/>
    <property type="match status" value="1"/>
</dbReference>
<evidence type="ECO:0000256" key="3">
    <source>
        <dbReference type="ARBA" id="ARBA00022776"/>
    </source>
</evidence>
<evidence type="ECO:0000256" key="4">
    <source>
        <dbReference type="ARBA" id="ARBA00022829"/>
    </source>
</evidence>
<dbReference type="GO" id="GO:0005634">
    <property type="term" value="C:nucleus"/>
    <property type="evidence" value="ECO:0007669"/>
    <property type="project" value="UniProtKB-SubCell"/>
</dbReference>
<dbReference type="Proteomes" id="UP000036987">
    <property type="component" value="Unassembled WGS sequence"/>
</dbReference>
<dbReference type="AlphaFoldDB" id="A0A0K9PD18"/>
<gene>
    <name evidence="10" type="ORF">ZOSMA_27G00080</name>
</gene>
<dbReference type="InterPro" id="IPR023093">
    <property type="entry name" value="ScpA-like_C"/>
</dbReference>
<dbReference type="FunFam" id="1.10.10.580:FF:000002">
    <property type="entry name" value="Sister chromatid cohesion 1 protein 4"/>
    <property type="match status" value="1"/>
</dbReference>
<dbReference type="InterPro" id="IPR036390">
    <property type="entry name" value="WH_DNA-bd_sf"/>
</dbReference>
<feature type="domain" description="Rad21/Rec8-like protein C-terminal eukaryotic" evidence="8">
    <location>
        <begin position="980"/>
        <end position="1028"/>
    </location>
</feature>
<comment type="subunit">
    <text evidence="6">Component of the cohesin complex.</text>
</comment>
<evidence type="ECO:0000256" key="6">
    <source>
        <dbReference type="ARBA" id="ARBA00064543"/>
    </source>
</evidence>
<protein>
    <recommendedName>
        <fullName evidence="12">Sister chromatid cohesion 1 protein 4</fullName>
    </recommendedName>
</protein>
<keyword evidence="5" id="KW-0539">Nucleus</keyword>
<name>A0A0K9PD18_ZOSMR</name>
<dbReference type="OMA" id="VQMDDAM"/>
<proteinExistence type="inferred from homology"/>
<reference evidence="11" key="1">
    <citation type="journal article" date="2016" name="Nature">
        <title>The genome of the seagrass Zostera marina reveals angiosperm adaptation to the sea.</title>
        <authorList>
            <person name="Olsen J.L."/>
            <person name="Rouze P."/>
            <person name="Verhelst B."/>
            <person name="Lin Y.-C."/>
            <person name="Bayer T."/>
            <person name="Collen J."/>
            <person name="Dattolo E."/>
            <person name="De Paoli E."/>
            <person name="Dittami S."/>
            <person name="Maumus F."/>
            <person name="Michel G."/>
            <person name="Kersting A."/>
            <person name="Lauritano C."/>
            <person name="Lohaus R."/>
            <person name="Toepel M."/>
            <person name="Tonon T."/>
            <person name="Vanneste K."/>
            <person name="Amirebrahimi M."/>
            <person name="Brakel J."/>
            <person name="Bostroem C."/>
            <person name="Chovatia M."/>
            <person name="Grimwood J."/>
            <person name="Jenkins J.W."/>
            <person name="Jueterbock A."/>
            <person name="Mraz A."/>
            <person name="Stam W.T."/>
            <person name="Tice H."/>
            <person name="Bornberg-Bauer E."/>
            <person name="Green P.J."/>
            <person name="Pearson G.A."/>
            <person name="Procaccini G."/>
            <person name="Duarte C.M."/>
            <person name="Schmutz J."/>
            <person name="Reusch T.B.H."/>
            <person name="Van de Peer Y."/>
        </authorList>
    </citation>
    <scope>NUCLEOTIDE SEQUENCE [LARGE SCALE GENOMIC DNA]</scope>
    <source>
        <strain evidence="11">cv. Finnish</strain>
    </source>
</reference>
<dbReference type="SUPFAM" id="SSF46785">
    <property type="entry name" value="Winged helix' DNA-binding domain"/>
    <property type="match status" value="1"/>
</dbReference>
<dbReference type="GO" id="GO:0008278">
    <property type="term" value="C:cohesin complex"/>
    <property type="evidence" value="ECO:0000318"/>
    <property type="project" value="GO_Central"/>
</dbReference>
<dbReference type="InterPro" id="IPR006909">
    <property type="entry name" value="Rad21/Rec8_C_eu"/>
</dbReference>
<dbReference type="GO" id="GO:0007062">
    <property type="term" value="P:sister chromatid cohesion"/>
    <property type="evidence" value="ECO:0000318"/>
    <property type="project" value="GO_Central"/>
</dbReference>
<dbReference type="PANTHER" id="PTHR12585:SF69">
    <property type="entry name" value="FI11703P"/>
    <property type="match status" value="1"/>
</dbReference>
<comment type="subcellular location">
    <subcellularLocation>
        <location evidence="1">Nucleus</location>
    </subcellularLocation>
</comment>
<evidence type="ECO:0000313" key="10">
    <source>
        <dbReference type="EMBL" id="KMZ66963.1"/>
    </source>
</evidence>
<dbReference type="GO" id="GO:0007059">
    <property type="term" value="P:chromosome segregation"/>
    <property type="evidence" value="ECO:0007669"/>
    <property type="project" value="UniProtKB-KW"/>
</dbReference>
<sequence>MFYSQFILAKKGPLGTIWIAAHLERKLRKNQVADTDIGDSVDSIISPDIPIALRLSSHLLLGVVRIYSRKVNYLFHDCSETLLKVKQAFRSTVVDLPPEESTAPYHSITLPETFDLEDFVLPDTAILNGNFVDHHVSTREQITLQDSVEGTELSTLQFGLDERFGDGDAPQIGLDLDEELFLDKGLSDQNVTATLGSEEIHERMEIAGLSEIPFTPMDTDDCHDGKTPKDMSMDDSLGKPYTTLDSNIGAGFSNIHGYNVQTPDLNEMVFGDIGAPSEVLDNIDVSYSANINSPYIGPHENAEAPSTPGLVEKAIPGNNIQEAAVLSPQGIENDIIPDEIPTHEGPKHNKLETDSLNLSSQDLDVEMNCDIDVPKGTLNSDPSLQPCSSHLHPFDAASLEGTKLEENNFQTSEIEMPSDGKNIGELSLEKLGEGIELVTDPDTVHISSDMLPLENSADRNKPDDLAEVVTNDSQFRSTFSASSEYPEPERMLLAPSGGQDLQDDSEQGTSGKGTSEPARTIDANRNLSNEKGYLVEETPDLEHGSSVKVSGIARMKRKFNHIPEDDDLLASILVGKGASSLKLKSTPSLPTALFSKRSRLAAKTGATKRKVLQDDTMVLHADGIRQQLMSTEDIRRTRKKAPCTRSEIWMIEKSFSDEIFGESILSGMPDELASLYYQNYDPNEVPSSGAEPCFNHSDVLKLDQPNSSDKKEELPCSSGIVEKAEGSEIIEKAKGAENSLISVLEKNDNLALQSESNLQIVTQDCGTALNNIEHDAISSIEQDFSSLIINNVHTNQDCIDGGVENVNNDANSSLDNSVFDKPTESTAIVGDAITCVLEFPENSNSVNPDAVINEPVMVEPSETQLEVSFDDQNASSTFPLELGFDMKTTTSSLGLSDPQDAPTFPTTGDSCGFCSATGGNVTDFLIADDDADLIEEADYDIPNTEAQSLENSGWSVRTRSVAKYLKLLFENESGTGRKMIEMDRLLIGKTRKEASRMFFETLVLKTKDYVQVQQENSFNDINIKPTMKLQKSEF</sequence>
<comment type="caution">
    <text evidence="10">The sequence shown here is derived from an EMBL/GenBank/DDBJ whole genome shotgun (WGS) entry which is preliminary data.</text>
</comment>
<dbReference type="Pfam" id="PF04825">
    <property type="entry name" value="Rad21_Rec8_N"/>
    <property type="match status" value="1"/>
</dbReference>
<organism evidence="10 11">
    <name type="scientific">Zostera marina</name>
    <name type="common">Eelgrass</name>
    <dbReference type="NCBI Taxonomy" id="29655"/>
    <lineage>
        <taxon>Eukaryota</taxon>
        <taxon>Viridiplantae</taxon>
        <taxon>Streptophyta</taxon>
        <taxon>Embryophyta</taxon>
        <taxon>Tracheophyta</taxon>
        <taxon>Spermatophyta</taxon>
        <taxon>Magnoliopsida</taxon>
        <taxon>Liliopsida</taxon>
        <taxon>Zosteraceae</taxon>
        <taxon>Zostera</taxon>
    </lineage>
</organism>
<keyword evidence="3" id="KW-0131">Cell cycle</keyword>
<comment type="similarity">
    <text evidence="2">Belongs to the rad21 family.</text>
</comment>
<keyword evidence="3" id="KW-0132">Cell division</keyword>
<dbReference type="GO" id="GO:1990414">
    <property type="term" value="P:replication-born double-strand break repair via sister chromatid exchange"/>
    <property type="evidence" value="ECO:0000318"/>
    <property type="project" value="GO_Central"/>
</dbReference>
<keyword evidence="11" id="KW-1185">Reference proteome</keyword>
<evidence type="ECO:0000256" key="5">
    <source>
        <dbReference type="ARBA" id="ARBA00023242"/>
    </source>
</evidence>
<dbReference type="Pfam" id="PF04824">
    <property type="entry name" value="Rad21_Rec8"/>
    <property type="match status" value="1"/>
</dbReference>
<dbReference type="CDD" id="cd21793">
    <property type="entry name" value="Rad21_Rec8_M_AtSYN1-like"/>
    <property type="match status" value="1"/>
</dbReference>
<evidence type="ECO:0000259" key="8">
    <source>
        <dbReference type="Pfam" id="PF04824"/>
    </source>
</evidence>
<dbReference type="STRING" id="29655.A0A0K9PD18"/>
<evidence type="ECO:0000259" key="9">
    <source>
        <dbReference type="Pfam" id="PF04825"/>
    </source>
</evidence>
<evidence type="ECO:0000256" key="7">
    <source>
        <dbReference type="SAM" id="MobiDB-lite"/>
    </source>
</evidence>
<dbReference type="InterPro" id="IPR039781">
    <property type="entry name" value="Rad21/Rec8-like"/>
</dbReference>
<evidence type="ECO:0000256" key="2">
    <source>
        <dbReference type="ARBA" id="ARBA00009870"/>
    </source>
</evidence>
<dbReference type="PANTHER" id="PTHR12585">
    <property type="entry name" value="SCC1 / RAD21 FAMILY MEMBER"/>
    <property type="match status" value="1"/>
</dbReference>
<feature type="compositionally biased region" description="Polar residues" evidence="7">
    <location>
        <begin position="470"/>
        <end position="483"/>
    </location>
</feature>
<dbReference type="EMBL" id="LFYR01000932">
    <property type="protein sequence ID" value="KMZ66963.1"/>
    <property type="molecule type" value="Genomic_DNA"/>
</dbReference>
<keyword evidence="4" id="KW-0159">Chromosome partition</keyword>
<dbReference type="OrthoDB" id="10071381at2759"/>
<dbReference type="InterPro" id="IPR006910">
    <property type="entry name" value="Rad21_Rec8_N"/>
</dbReference>
<feature type="domain" description="Rad21/Rec8-like protein N-terminal" evidence="9">
    <location>
        <begin position="1"/>
        <end position="101"/>
    </location>
</feature>
<evidence type="ECO:0008006" key="12">
    <source>
        <dbReference type="Google" id="ProtNLM"/>
    </source>
</evidence>
<accession>A0A0K9PD18</accession>